<comment type="caution">
    <text evidence="2">The sequence shown here is derived from an EMBL/GenBank/DDBJ whole genome shotgun (WGS) entry which is preliminary data.</text>
</comment>
<feature type="compositionally biased region" description="Basic residues" evidence="1">
    <location>
        <begin position="95"/>
        <end position="107"/>
    </location>
</feature>
<accession>A0A7J6RIF5</accession>
<sequence>DDGDGEQEWEPNLGSFDVRNDLTLGELIVLPLVANAAEDSQQDLGGGGGERNTFTADELFRAHSIVITINATRMIKIYSLYCTYRSYRALAAQNRGRRRGSHGKHHVALASRGAIGERRDTVPARMGPSSYKASNPERQSGAPPKKAERPSD</sequence>
<keyword evidence="3" id="KW-1185">Reference proteome</keyword>
<feature type="region of interest" description="Disordered" evidence="1">
    <location>
        <begin position="95"/>
        <end position="152"/>
    </location>
</feature>
<protein>
    <submittedName>
        <fullName evidence="2">Uncharacterized protein</fullName>
    </submittedName>
</protein>
<evidence type="ECO:0000313" key="3">
    <source>
        <dbReference type="Proteomes" id="UP000553632"/>
    </source>
</evidence>
<name>A0A7J6RIF5_PEROL</name>
<feature type="non-terminal residue" evidence="2">
    <location>
        <position position="1"/>
    </location>
</feature>
<evidence type="ECO:0000256" key="1">
    <source>
        <dbReference type="SAM" id="MobiDB-lite"/>
    </source>
</evidence>
<dbReference type="EMBL" id="JABANO010025214">
    <property type="protein sequence ID" value="KAF4720609.1"/>
    <property type="molecule type" value="Genomic_DNA"/>
</dbReference>
<gene>
    <name evidence="2" type="ORF">FOZ63_014174</name>
</gene>
<organism evidence="2 3">
    <name type="scientific">Perkinsus olseni</name>
    <name type="common">Perkinsus atlanticus</name>
    <dbReference type="NCBI Taxonomy" id="32597"/>
    <lineage>
        <taxon>Eukaryota</taxon>
        <taxon>Sar</taxon>
        <taxon>Alveolata</taxon>
        <taxon>Perkinsozoa</taxon>
        <taxon>Perkinsea</taxon>
        <taxon>Perkinsida</taxon>
        <taxon>Perkinsidae</taxon>
        <taxon>Perkinsus</taxon>
    </lineage>
</organism>
<evidence type="ECO:0000313" key="2">
    <source>
        <dbReference type="EMBL" id="KAF4720609.1"/>
    </source>
</evidence>
<dbReference type="Proteomes" id="UP000553632">
    <property type="component" value="Unassembled WGS sequence"/>
</dbReference>
<proteinExistence type="predicted"/>
<dbReference type="AlphaFoldDB" id="A0A7J6RIF5"/>
<reference evidence="2 3" key="1">
    <citation type="submission" date="2020-04" db="EMBL/GenBank/DDBJ databases">
        <title>Perkinsus olseni comparative genomics.</title>
        <authorList>
            <person name="Bogema D.R."/>
        </authorList>
    </citation>
    <scope>NUCLEOTIDE SEQUENCE [LARGE SCALE GENOMIC DNA]</scope>
    <source>
        <strain evidence="2 3">ATCC PRA-207</strain>
    </source>
</reference>